<gene>
    <name evidence="2" type="ORF">ACFFUT_05590</name>
</gene>
<dbReference type="Proteomes" id="UP001589683">
    <property type="component" value="Unassembled WGS sequence"/>
</dbReference>
<sequence>MINPAILKRDRLLVLAALATLAAVSWAYTVYLGVQNASMASKMVMPMTVAWSLDDLVFMFVMWATMMFAMMLPSVTPTVMIYGRVRQKREASGRPFAPTMAFVSGYLIAWAGFSLIATMVNWGLHAGGAMTEMMGRVIPVIAGVLLIIAGLFQWTPAKNACLNHCRSPMGFLIQNWRDGFSGAIRMGLHHGAYCLGCCWMLMVLLFVLGVMNLPWVAMLTVVVLAEKTLPYGRQISRILGVILVVWGIALIAGWELVGT</sequence>
<keyword evidence="1" id="KW-1133">Transmembrane helix</keyword>
<keyword evidence="3" id="KW-1185">Reference proteome</keyword>
<dbReference type="RefSeq" id="WP_377608424.1">
    <property type="nucleotide sequence ID" value="NZ_JBHMEA010000016.1"/>
</dbReference>
<proteinExistence type="predicted"/>
<keyword evidence="1" id="KW-0472">Membrane</keyword>
<feature type="transmembrane region" description="Helical" evidence="1">
    <location>
        <begin position="103"/>
        <end position="124"/>
    </location>
</feature>
<dbReference type="EMBL" id="JBHMEA010000016">
    <property type="protein sequence ID" value="MFB9231256.1"/>
    <property type="molecule type" value="Genomic_DNA"/>
</dbReference>
<reference evidence="2 3" key="1">
    <citation type="submission" date="2024-09" db="EMBL/GenBank/DDBJ databases">
        <authorList>
            <person name="Sun Q."/>
            <person name="Mori K."/>
        </authorList>
    </citation>
    <scope>NUCLEOTIDE SEQUENCE [LARGE SCALE GENOMIC DNA]</scope>
    <source>
        <strain evidence="2 3">CECT 8726</strain>
    </source>
</reference>
<feature type="transmembrane region" description="Helical" evidence="1">
    <location>
        <begin position="56"/>
        <end position="82"/>
    </location>
</feature>
<accession>A0ABV5JEE5</accession>
<feature type="transmembrane region" description="Helical" evidence="1">
    <location>
        <begin position="192"/>
        <end position="215"/>
    </location>
</feature>
<feature type="transmembrane region" description="Helical" evidence="1">
    <location>
        <begin position="136"/>
        <end position="154"/>
    </location>
</feature>
<evidence type="ECO:0000313" key="3">
    <source>
        <dbReference type="Proteomes" id="UP001589683"/>
    </source>
</evidence>
<evidence type="ECO:0000313" key="2">
    <source>
        <dbReference type="EMBL" id="MFB9231256.1"/>
    </source>
</evidence>
<organism evidence="2 3">
    <name type="scientific">Pseudohalocynthiibacter aestuariivivens</name>
    <dbReference type="NCBI Taxonomy" id="1591409"/>
    <lineage>
        <taxon>Bacteria</taxon>
        <taxon>Pseudomonadati</taxon>
        <taxon>Pseudomonadota</taxon>
        <taxon>Alphaproteobacteria</taxon>
        <taxon>Rhodobacterales</taxon>
        <taxon>Paracoccaceae</taxon>
        <taxon>Pseudohalocynthiibacter</taxon>
    </lineage>
</organism>
<name>A0ABV5JEE5_9RHOB</name>
<feature type="transmembrane region" description="Helical" evidence="1">
    <location>
        <begin position="235"/>
        <end position="257"/>
    </location>
</feature>
<dbReference type="Pfam" id="PF09948">
    <property type="entry name" value="PpoB2"/>
    <property type="match status" value="1"/>
</dbReference>
<evidence type="ECO:0000256" key="1">
    <source>
        <dbReference type="SAM" id="Phobius"/>
    </source>
</evidence>
<keyword evidence="1" id="KW-0812">Transmembrane</keyword>
<dbReference type="InterPro" id="IPR018688">
    <property type="entry name" value="PpoB2-like"/>
</dbReference>
<comment type="caution">
    <text evidence="2">The sequence shown here is derived from an EMBL/GenBank/DDBJ whole genome shotgun (WGS) entry which is preliminary data.</text>
</comment>
<protein>
    <submittedName>
        <fullName evidence="2">DUF2182 domain-containing protein</fullName>
    </submittedName>
</protein>